<dbReference type="OrthoDB" id="10804at10239"/>
<reference evidence="2 3" key="1">
    <citation type="journal article" date="2011" name="Arch. Virol.">
        <title>The complete genome sequence of a novel T4-like bacteriophage, IME08.</title>
        <authorList>
            <person name="Jiang H."/>
            <person name="Jiang X."/>
            <person name="Wang S."/>
            <person name="Li C."/>
            <person name="Chen B."/>
            <person name="An X."/>
            <person name="Mi Z."/>
            <person name="Chen J."/>
            <person name="Tong Y."/>
        </authorList>
    </citation>
    <scope>NUCLEOTIDE SEQUENCE [LARGE SCALE GENOMIC DNA]</scope>
</reference>
<dbReference type="Pfam" id="PF25623">
    <property type="entry name" value="T4_CASP"/>
    <property type="match status" value="1"/>
</dbReference>
<proteinExistence type="predicted"/>
<protein>
    <submittedName>
        <fullName evidence="2">Gp22 prohead core scaffold protein</fullName>
    </submittedName>
</protein>
<dbReference type="Proteomes" id="UP000201129">
    <property type="component" value="Segment"/>
</dbReference>
<dbReference type="EMBL" id="HM071924">
    <property type="protein sequence ID" value="ADI55492.1"/>
    <property type="molecule type" value="Genomic_DNA"/>
</dbReference>
<dbReference type="RefSeq" id="YP_003734313.1">
    <property type="nucleotide sequence ID" value="NC_014260.1"/>
</dbReference>
<evidence type="ECO:0000313" key="3">
    <source>
        <dbReference type="Proteomes" id="UP000201129"/>
    </source>
</evidence>
<dbReference type="KEGG" id="vg:9384473"/>
<accession>D7RMH6</accession>
<evidence type="ECO:0000256" key="1">
    <source>
        <dbReference type="SAM" id="Coils"/>
    </source>
</evidence>
<organism evidence="2 3">
    <name type="scientific">Escherichia phage IME08</name>
    <dbReference type="NCBI Taxonomy" id="698728"/>
    <lineage>
        <taxon>Viruses</taxon>
        <taxon>Duplodnaviria</taxon>
        <taxon>Heunggongvirae</taxon>
        <taxon>Uroviricota</taxon>
        <taxon>Caudoviricetes</taxon>
        <taxon>Pantevenvirales</taxon>
        <taxon>Straboviridae</taxon>
        <taxon>Tevenvirinae</taxon>
        <taxon>Dhakavirus</taxon>
        <taxon>Dhakavirus ime08</taxon>
    </lineage>
</organism>
<dbReference type="GeneID" id="9384473"/>
<name>D7RMH6_9CAUD</name>
<keyword evidence="1" id="KW-0175">Coiled coil</keyword>
<gene>
    <name evidence="2" type="primary">22</name>
</gene>
<sequence>MLLSKQQDYKMLKEQLIAEAQNIDASVALDSIFESVNISPEAKETFGTVFEATVKQHAVKLAESHIAKIAEKAEEEVEKNKEEAEEKADKKIQEAAGRFLDHVAKEWMAENQLAVDKGIKAELFESMLMGMKELFVEHNVVVPEEAVDVVAEMEEELAEQKAETARLFEEVGKRDSYINYVQREVAVTEATKDLTESQKEKVSSLVEGMDYSDAFGKKISAIVEMVKGQSDVEKPITEAAINKTEDDAAALNYISEAVEEKGAKPTLSFADLSAIAASRIS</sequence>
<feature type="coiled-coil region" evidence="1">
    <location>
        <begin position="66"/>
        <end position="94"/>
    </location>
</feature>
<evidence type="ECO:0000313" key="2">
    <source>
        <dbReference type="EMBL" id="ADI55492.1"/>
    </source>
</evidence>
<reference evidence="2 3" key="2">
    <citation type="journal article" date="2011" name="Virol. J.">
        <title>Sequence characteristics of T4-like bacteriophage IME08 benome termini revealed by high throughput sequencing.</title>
        <authorList>
            <person name="Jiang X."/>
            <person name="Jiang H."/>
            <person name="Li C."/>
            <person name="Wang S."/>
            <person name="Mi Z."/>
            <person name="An X."/>
            <person name="Chen J."/>
            <person name="Tong Y."/>
        </authorList>
    </citation>
    <scope>NUCLEOTIDE SEQUENCE [LARGE SCALE GENOMIC DNA]</scope>
</reference>
<dbReference type="InterPro" id="IPR057966">
    <property type="entry name" value="T4_SCAF"/>
</dbReference>
<keyword evidence="3" id="KW-1185">Reference proteome</keyword>